<accession>A0AA36GYE0</accession>
<dbReference type="EMBL" id="CATQJL010000224">
    <property type="protein sequence ID" value="CAJ0600651.1"/>
    <property type="molecule type" value="Genomic_DNA"/>
</dbReference>
<dbReference type="AlphaFoldDB" id="A0AA36GYE0"/>
<keyword evidence="5" id="KW-1185">Reference proteome</keyword>
<sequence length="170" mass="19195">MSVAQGGDVEEEELGESFGRLLIENGDEEDVHTEDDTTQGTTRSEEDEEIEDEELDSDGTNVSWSDAITVHNPWFFDDECGIDHTILESCRVPIDFFSLFFSTDMIDPIVVETNRYGHRYGQAKDHSWAPTEAEEIRKFVALCLQMGVVKLPILRDYWGSRPAFGGRAIA</sequence>
<dbReference type="PANTHER" id="PTHR46599:SF3">
    <property type="entry name" value="PIGGYBAC TRANSPOSABLE ELEMENT-DERIVED PROTEIN 4"/>
    <property type="match status" value="1"/>
</dbReference>
<evidence type="ECO:0000259" key="2">
    <source>
        <dbReference type="Pfam" id="PF13843"/>
    </source>
</evidence>
<feature type="region of interest" description="Disordered" evidence="1">
    <location>
        <begin position="1"/>
        <end position="62"/>
    </location>
</feature>
<name>A0AA36GYE0_CYLNA</name>
<dbReference type="PANTHER" id="PTHR46599">
    <property type="entry name" value="PIGGYBAC TRANSPOSABLE ELEMENT-DERIVED PROTEIN 4"/>
    <property type="match status" value="1"/>
</dbReference>
<reference evidence="3" key="1">
    <citation type="submission" date="2023-07" db="EMBL/GenBank/DDBJ databases">
        <authorList>
            <consortium name="CYATHOMIX"/>
        </authorList>
    </citation>
    <scope>NUCLEOTIDE SEQUENCE</scope>
    <source>
        <strain evidence="3">N/A</strain>
    </source>
</reference>
<feature type="domain" description="PiggyBac transposable element-derived protein" evidence="2">
    <location>
        <begin position="93"/>
        <end position="164"/>
    </location>
</feature>
<organism evidence="3 5">
    <name type="scientific">Cylicocyclus nassatus</name>
    <name type="common">Nematode worm</name>
    <dbReference type="NCBI Taxonomy" id="53992"/>
    <lineage>
        <taxon>Eukaryota</taxon>
        <taxon>Metazoa</taxon>
        <taxon>Ecdysozoa</taxon>
        <taxon>Nematoda</taxon>
        <taxon>Chromadorea</taxon>
        <taxon>Rhabditida</taxon>
        <taxon>Rhabditina</taxon>
        <taxon>Rhabditomorpha</taxon>
        <taxon>Strongyloidea</taxon>
        <taxon>Strongylidae</taxon>
        <taxon>Cylicocyclus</taxon>
    </lineage>
</organism>
<feature type="compositionally biased region" description="Acidic residues" evidence="1">
    <location>
        <begin position="45"/>
        <end position="57"/>
    </location>
</feature>
<evidence type="ECO:0000313" key="5">
    <source>
        <dbReference type="Proteomes" id="UP001176961"/>
    </source>
</evidence>
<dbReference type="Pfam" id="PF13843">
    <property type="entry name" value="DDE_Tnp_1_7"/>
    <property type="match status" value="1"/>
</dbReference>
<dbReference type="EMBL" id="CATQJL010000224">
    <property type="protein sequence ID" value="CAJ0600609.1"/>
    <property type="molecule type" value="Genomic_DNA"/>
</dbReference>
<feature type="compositionally biased region" description="Acidic residues" evidence="1">
    <location>
        <begin position="25"/>
        <end position="37"/>
    </location>
</feature>
<protein>
    <recommendedName>
        <fullName evidence="2">PiggyBac transposable element-derived protein domain-containing protein</fullName>
    </recommendedName>
</protein>
<evidence type="ECO:0000313" key="4">
    <source>
        <dbReference type="EMBL" id="CAJ0600651.1"/>
    </source>
</evidence>
<comment type="caution">
    <text evidence="3">The sequence shown here is derived from an EMBL/GenBank/DDBJ whole genome shotgun (WGS) entry which is preliminary data.</text>
</comment>
<evidence type="ECO:0000313" key="3">
    <source>
        <dbReference type="EMBL" id="CAJ0600609.1"/>
    </source>
</evidence>
<gene>
    <name evidence="3" type="ORF">CYNAS_LOCUS12592</name>
    <name evidence="4" type="ORF">CYNAS_LOCUS12634</name>
</gene>
<evidence type="ECO:0000256" key="1">
    <source>
        <dbReference type="SAM" id="MobiDB-lite"/>
    </source>
</evidence>
<proteinExistence type="predicted"/>
<dbReference type="Proteomes" id="UP001176961">
    <property type="component" value="Unassembled WGS sequence"/>
</dbReference>
<dbReference type="InterPro" id="IPR029526">
    <property type="entry name" value="PGBD"/>
</dbReference>